<keyword evidence="3" id="KW-0560">Oxidoreductase</keyword>
<dbReference type="InterPro" id="IPR036396">
    <property type="entry name" value="Cyt_P450_sf"/>
</dbReference>
<sequence>MTLTELGTIDDLLMDPAWYAKSDWHATYRMLRTEDPVHWTEDRAYGHPYWAISDFAGIQDVFDRFEDFSSRMGTVPPRNARRLTPEERSMRGHDVRVPNLDPPVHGLYRRPINKHFSVPAVSKLTAHIDRVIDDLISEVAAKDEFDFVQDVASQLPMRVIFGMLGVPEEDWPSLHNSIQRYAHSSDPAYTVDNDPIATWKAAASEIDTYAANLALARREQPQDDMATVIGSLRIDGDVLSLHEMQSWFSTLITGGGTPTRAAMGTGVLQFIRDPAQRMLLLDNEAIAADAVEEVLRWGSPSRLILRVVNRDLEFRGKDLAAGDWIMLMLASGNRDEKVWRDADRFDIGRERIDHLGLGHGIHKCLGRNLVRLELSHFFPRFLRAFPQLSLTAEPEWIADYNNNGLHSLHLSHHGDVRL</sequence>
<accession>A0A0M2HDL8</accession>
<dbReference type="PANTHER" id="PTHR46696">
    <property type="entry name" value="P450, PUTATIVE (EUROFUNG)-RELATED"/>
    <property type="match status" value="1"/>
</dbReference>
<dbReference type="GO" id="GO:0004497">
    <property type="term" value="F:monooxygenase activity"/>
    <property type="evidence" value="ECO:0007669"/>
    <property type="project" value="InterPro"/>
</dbReference>
<gene>
    <name evidence="3" type="ORF">RS82_02342</name>
</gene>
<name>A0A0M2HDL8_MICTR</name>
<dbReference type="Proteomes" id="UP000034098">
    <property type="component" value="Unassembled WGS sequence"/>
</dbReference>
<evidence type="ECO:0000313" key="3">
    <source>
        <dbReference type="EMBL" id="KJL42326.1"/>
    </source>
</evidence>
<organism evidence="3 4">
    <name type="scientific">Microbacterium trichothecenolyticum</name>
    <name type="common">Aureobacterium trichothecenolyticum</name>
    <dbReference type="NCBI Taxonomy" id="69370"/>
    <lineage>
        <taxon>Bacteria</taxon>
        <taxon>Bacillati</taxon>
        <taxon>Actinomycetota</taxon>
        <taxon>Actinomycetes</taxon>
        <taxon>Micrococcales</taxon>
        <taxon>Microbacteriaceae</taxon>
        <taxon>Microbacterium</taxon>
    </lineage>
</organism>
<dbReference type="InterPro" id="IPR001128">
    <property type="entry name" value="Cyt_P450"/>
</dbReference>
<evidence type="ECO:0000256" key="1">
    <source>
        <dbReference type="ARBA" id="ARBA00010617"/>
    </source>
</evidence>
<feature type="region of interest" description="Disordered" evidence="2">
    <location>
        <begin position="76"/>
        <end position="96"/>
    </location>
</feature>
<dbReference type="Pfam" id="PF00067">
    <property type="entry name" value="p450"/>
    <property type="match status" value="1"/>
</dbReference>
<dbReference type="AlphaFoldDB" id="A0A0M2HDL8"/>
<dbReference type="EC" id="1.14.-.-" evidence="3"/>
<dbReference type="EMBL" id="JYJA01000035">
    <property type="protein sequence ID" value="KJL42326.1"/>
    <property type="molecule type" value="Genomic_DNA"/>
</dbReference>
<dbReference type="SUPFAM" id="SSF48264">
    <property type="entry name" value="Cytochrome P450"/>
    <property type="match status" value="1"/>
</dbReference>
<dbReference type="PRINTS" id="PR00359">
    <property type="entry name" value="BP450"/>
</dbReference>
<proteinExistence type="inferred from homology"/>
<keyword evidence="4" id="KW-1185">Reference proteome</keyword>
<dbReference type="GO" id="GO:0005506">
    <property type="term" value="F:iron ion binding"/>
    <property type="evidence" value="ECO:0007669"/>
    <property type="project" value="InterPro"/>
</dbReference>
<dbReference type="OrthoDB" id="502624at2"/>
<evidence type="ECO:0000313" key="4">
    <source>
        <dbReference type="Proteomes" id="UP000034098"/>
    </source>
</evidence>
<reference evidence="3 4" key="1">
    <citation type="submission" date="2015-02" db="EMBL/GenBank/DDBJ databases">
        <title>Draft genome sequences of ten Microbacterium spp. with emphasis on heavy metal contaminated environments.</title>
        <authorList>
            <person name="Corretto E."/>
        </authorList>
    </citation>
    <scope>NUCLEOTIDE SEQUENCE [LARGE SCALE GENOMIC DNA]</scope>
    <source>
        <strain evidence="3 4">DSM 8608</strain>
    </source>
</reference>
<feature type="compositionally biased region" description="Basic and acidic residues" evidence="2">
    <location>
        <begin position="83"/>
        <end position="96"/>
    </location>
</feature>
<evidence type="ECO:0000256" key="2">
    <source>
        <dbReference type="SAM" id="MobiDB-lite"/>
    </source>
</evidence>
<protein>
    <submittedName>
        <fullName evidence="3">Putative cytochrome P450 142</fullName>
        <ecNumber evidence="3">1.14.-.-</ecNumber>
    </submittedName>
</protein>
<comment type="caution">
    <text evidence="3">The sequence shown here is derived from an EMBL/GenBank/DDBJ whole genome shotgun (WGS) entry which is preliminary data.</text>
</comment>
<dbReference type="PATRIC" id="fig|69370.6.peg.2380"/>
<dbReference type="GO" id="GO:0020037">
    <property type="term" value="F:heme binding"/>
    <property type="evidence" value="ECO:0007669"/>
    <property type="project" value="InterPro"/>
</dbReference>
<dbReference type="GO" id="GO:0016705">
    <property type="term" value="F:oxidoreductase activity, acting on paired donors, with incorporation or reduction of molecular oxygen"/>
    <property type="evidence" value="ECO:0007669"/>
    <property type="project" value="InterPro"/>
</dbReference>
<dbReference type="InterPro" id="IPR002397">
    <property type="entry name" value="Cyt_P450_B"/>
</dbReference>
<dbReference type="Gene3D" id="1.10.630.10">
    <property type="entry name" value="Cytochrome P450"/>
    <property type="match status" value="1"/>
</dbReference>
<dbReference type="PANTHER" id="PTHR46696:SF1">
    <property type="entry name" value="CYTOCHROME P450 YJIB-RELATED"/>
    <property type="match status" value="1"/>
</dbReference>
<comment type="similarity">
    <text evidence="1">Belongs to the cytochrome P450 family.</text>
</comment>